<dbReference type="EMBL" id="JAMKFB020000020">
    <property type="protein sequence ID" value="KAL0164794.1"/>
    <property type="molecule type" value="Genomic_DNA"/>
</dbReference>
<name>A0ABD0NSA0_CIRMR</name>
<protein>
    <submittedName>
        <fullName evidence="2">Uncharacterized protein</fullName>
    </submittedName>
</protein>
<keyword evidence="1" id="KW-0175">Coiled coil</keyword>
<evidence type="ECO:0000313" key="2">
    <source>
        <dbReference type="EMBL" id="KAL0164794.1"/>
    </source>
</evidence>
<feature type="non-terminal residue" evidence="2">
    <location>
        <position position="66"/>
    </location>
</feature>
<keyword evidence="3" id="KW-1185">Reference proteome</keyword>
<feature type="coiled-coil region" evidence="1">
    <location>
        <begin position="13"/>
        <end position="40"/>
    </location>
</feature>
<dbReference type="Gene3D" id="1.20.5.340">
    <property type="match status" value="1"/>
</dbReference>
<accession>A0ABD0NSA0</accession>
<organism evidence="2 3">
    <name type="scientific">Cirrhinus mrigala</name>
    <name type="common">Mrigala</name>
    <dbReference type="NCBI Taxonomy" id="683832"/>
    <lineage>
        <taxon>Eukaryota</taxon>
        <taxon>Metazoa</taxon>
        <taxon>Chordata</taxon>
        <taxon>Craniata</taxon>
        <taxon>Vertebrata</taxon>
        <taxon>Euteleostomi</taxon>
        <taxon>Actinopterygii</taxon>
        <taxon>Neopterygii</taxon>
        <taxon>Teleostei</taxon>
        <taxon>Ostariophysi</taxon>
        <taxon>Cypriniformes</taxon>
        <taxon>Cyprinidae</taxon>
        <taxon>Labeoninae</taxon>
        <taxon>Labeonini</taxon>
        <taxon>Cirrhinus</taxon>
    </lineage>
</organism>
<gene>
    <name evidence="2" type="ORF">M9458_040547</name>
</gene>
<proteinExistence type="predicted"/>
<sequence>LQTEAEESERLKKAQGEALKQELQERLAQLESSRLGLEQEKLSLQTSLELEKRERSLGSETINDLQ</sequence>
<dbReference type="AlphaFoldDB" id="A0ABD0NSA0"/>
<reference evidence="2 3" key="1">
    <citation type="submission" date="2024-05" db="EMBL/GenBank/DDBJ databases">
        <title>Genome sequencing and assembly of Indian major carp, Cirrhinus mrigala (Hamilton, 1822).</title>
        <authorList>
            <person name="Mohindra V."/>
            <person name="Chowdhury L.M."/>
            <person name="Lal K."/>
            <person name="Jena J.K."/>
        </authorList>
    </citation>
    <scope>NUCLEOTIDE SEQUENCE [LARGE SCALE GENOMIC DNA]</scope>
    <source>
        <strain evidence="2">CM1030</strain>
        <tissue evidence="2">Blood</tissue>
    </source>
</reference>
<evidence type="ECO:0000256" key="1">
    <source>
        <dbReference type="SAM" id="Coils"/>
    </source>
</evidence>
<feature type="non-terminal residue" evidence="2">
    <location>
        <position position="1"/>
    </location>
</feature>
<comment type="caution">
    <text evidence="2">The sequence shown here is derived from an EMBL/GenBank/DDBJ whole genome shotgun (WGS) entry which is preliminary data.</text>
</comment>
<evidence type="ECO:0000313" key="3">
    <source>
        <dbReference type="Proteomes" id="UP001529510"/>
    </source>
</evidence>
<dbReference type="Proteomes" id="UP001529510">
    <property type="component" value="Unassembled WGS sequence"/>
</dbReference>